<dbReference type="GO" id="GO:1990077">
    <property type="term" value="C:primosome complex"/>
    <property type="evidence" value="ECO:0007669"/>
    <property type="project" value="UniProtKB-KW"/>
</dbReference>
<feature type="compositionally biased region" description="Basic and acidic residues" evidence="15">
    <location>
        <begin position="446"/>
        <end position="457"/>
    </location>
</feature>
<dbReference type="CDD" id="cd03364">
    <property type="entry name" value="TOPRIM_DnaG_primases"/>
    <property type="match status" value="1"/>
</dbReference>
<dbReference type="GO" id="GO:0006269">
    <property type="term" value="P:DNA replication, synthesis of primer"/>
    <property type="evidence" value="ECO:0007669"/>
    <property type="project" value="UniProtKB-UniRule"/>
</dbReference>
<keyword evidence="6 12" id="KW-0479">Metal-binding</keyword>
<dbReference type="Pfam" id="PF08278">
    <property type="entry name" value="DnaG_DnaB_bind"/>
    <property type="match status" value="1"/>
</dbReference>
<keyword evidence="5 12" id="KW-0235">DNA replication</keyword>
<keyword evidence="2 12" id="KW-0639">Primosome</keyword>
<dbReference type="SMART" id="SM00493">
    <property type="entry name" value="TOPRIM"/>
    <property type="match status" value="1"/>
</dbReference>
<comment type="function">
    <text evidence="12 13">RNA polymerase that catalyzes the synthesis of short RNA molecules used as primers for DNA polymerase during DNA replication.</text>
</comment>
<proteinExistence type="inferred from homology"/>
<keyword evidence="3 12" id="KW-0808">Transferase</keyword>
<dbReference type="FunFam" id="3.90.580.10:FF:000001">
    <property type="entry name" value="DNA primase"/>
    <property type="match status" value="1"/>
</dbReference>
<dbReference type="SMART" id="SM00766">
    <property type="entry name" value="DnaG_DnaB_bind"/>
    <property type="match status" value="1"/>
</dbReference>
<evidence type="ECO:0000256" key="11">
    <source>
        <dbReference type="ARBA" id="ARBA00023163"/>
    </source>
</evidence>
<evidence type="ECO:0000256" key="6">
    <source>
        <dbReference type="ARBA" id="ARBA00022723"/>
    </source>
</evidence>
<evidence type="ECO:0000256" key="8">
    <source>
        <dbReference type="ARBA" id="ARBA00022833"/>
    </source>
</evidence>
<evidence type="ECO:0000256" key="12">
    <source>
        <dbReference type="HAMAP-Rule" id="MF_00974"/>
    </source>
</evidence>
<dbReference type="HAMAP" id="MF_00974">
    <property type="entry name" value="DNA_primase_DnaG"/>
    <property type="match status" value="1"/>
</dbReference>
<comment type="cofactor">
    <cofactor evidence="12 13 14">
        <name>Zn(2+)</name>
        <dbReference type="ChEBI" id="CHEBI:29105"/>
    </cofactor>
    <text evidence="12 13 14">Binds 1 zinc ion per monomer.</text>
</comment>
<dbReference type="PROSITE" id="PS50880">
    <property type="entry name" value="TOPRIM"/>
    <property type="match status" value="1"/>
</dbReference>
<dbReference type="InterPro" id="IPR019475">
    <property type="entry name" value="DNA_primase_DnaB-bd"/>
</dbReference>
<dbReference type="PANTHER" id="PTHR30313">
    <property type="entry name" value="DNA PRIMASE"/>
    <property type="match status" value="1"/>
</dbReference>
<evidence type="ECO:0000313" key="18">
    <source>
        <dbReference type="Proteomes" id="UP001431656"/>
    </source>
</evidence>
<evidence type="ECO:0000256" key="15">
    <source>
        <dbReference type="SAM" id="MobiDB-lite"/>
    </source>
</evidence>
<evidence type="ECO:0000256" key="3">
    <source>
        <dbReference type="ARBA" id="ARBA00022679"/>
    </source>
</evidence>
<reference evidence="17" key="1">
    <citation type="journal article" date="2024" name="Int. J. Syst. Evol. Microbiol.">
        <title>Brooklawnia propionicigenes sp. nov., a facultatively anaerobic, propionate-producing bacterium isolated from a methanogenic reactor treating waste from cattle farms.</title>
        <authorList>
            <person name="Akita Y."/>
            <person name="Ueki A."/>
            <person name="Tonouchi A."/>
            <person name="Sugawara Y."/>
            <person name="Honma S."/>
            <person name="Kaku N."/>
            <person name="Ueki K."/>
        </authorList>
    </citation>
    <scope>NUCLEOTIDE SEQUENCE</scope>
    <source>
        <strain evidence="17">SH051</strain>
    </source>
</reference>
<dbReference type="EMBL" id="AP028056">
    <property type="protein sequence ID" value="BEH00973.1"/>
    <property type="molecule type" value="Genomic_DNA"/>
</dbReference>
<dbReference type="Pfam" id="PF08275">
    <property type="entry name" value="DNAG_N"/>
    <property type="match status" value="1"/>
</dbReference>
<dbReference type="InterPro" id="IPR050219">
    <property type="entry name" value="DnaG_primase"/>
</dbReference>
<dbReference type="InterPro" id="IPR016136">
    <property type="entry name" value="DNA_helicase_N/primase_C"/>
</dbReference>
<evidence type="ECO:0000259" key="16">
    <source>
        <dbReference type="PROSITE" id="PS50880"/>
    </source>
</evidence>
<evidence type="ECO:0000256" key="4">
    <source>
        <dbReference type="ARBA" id="ARBA00022695"/>
    </source>
</evidence>
<dbReference type="Gene3D" id="1.10.860.10">
    <property type="entry name" value="DNAb Helicase, Chain A"/>
    <property type="match status" value="1"/>
</dbReference>
<keyword evidence="11 12" id="KW-0804">Transcription</keyword>
<dbReference type="Gene3D" id="3.90.580.10">
    <property type="entry name" value="Zinc finger, CHC2-type domain"/>
    <property type="match status" value="1"/>
</dbReference>
<comment type="domain">
    <text evidence="12">Contains an N-terminal zinc-binding domain, a central core domain that contains the primase activity, and a C-terminal DnaB-binding domain.</text>
</comment>
<dbReference type="Gene3D" id="3.40.1360.10">
    <property type="match status" value="1"/>
</dbReference>
<dbReference type="Proteomes" id="UP001431656">
    <property type="component" value="Chromosome"/>
</dbReference>
<dbReference type="InterPro" id="IPR002694">
    <property type="entry name" value="Znf_CHC2"/>
</dbReference>
<feature type="domain" description="Toprim" evidence="16">
    <location>
        <begin position="258"/>
        <end position="344"/>
    </location>
</feature>
<keyword evidence="18" id="KW-1185">Reference proteome</keyword>
<evidence type="ECO:0000256" key="9">
    <source>
        <dbReference type="ARBA" id="ARBA00022842"/>
    </source>
</evidence>
<dbReference type="SUPFAM" id="SSF56731">
    <property type="entry name" value="DNA primase core"/>
    <property type="match status" value="1"/>
</dbReference>
<dbReference type="AlphaFoldDB" id="A0AAN0MEE9"/>
<gene>
    <name evidence="12 17" type="primary">dnaG</name>
    <name evidence="17" type="ORF">brsh051_02540</name>
</gene>
<evidence type="ECO:0000256" key="1">
    <source>
        <dbReference type="ARBA" id="ARBA00022478"/>
    </source>
</evidence>
<name>A0AAN0MEE9_9ACTN</name>
<keyword evidence="1 12" id="KW-0240">DNA-directed RNA polymerase</keyword>
<sequence length="624" mass="69067">MASRINDEDIALVRERARIDEVVGAYVQLRNAGGGSLKGLCPFHDEKTPSFQVTPSRGFYYCFGCGEGGDVITFLQKIDNLSFTEAVQALADKTGVQLRISDDGRPATQPGLRQRVLAANQAASEFYQSQITSAEAVIFRQFVDGRGFDREAAQHFSMGYAPKDGKALHDHLHRAGFSDEELVRAGLIRESGWDYFQGRVVWPIKDSAKSVLGFGARRVFDDDRMPAKYLNTPETVVYKKSHVLYGLDLARQPIGKKAQAVVVEGYTDVMACHLSGIDTAVASCGTAFGADHARMLQRLMGNNDAFNGEVVFTFDGDAAGQAAALKVFSLDQTFVAQTYVAVEPNGLDPCDLRLKSGEPAVRELVGRRVPLYRFVMRNVVAQYDLDRVDGRLQAVRAAAPLLSSIRDGSLVRGYLHDLAQLVGMDVEEVRQIVSQQVRRAMPAAHEPPKQRTRRPAEEPDGPVLDGLSLPWPDPRDRNLAVERDTLKLMLQYPTLFDTTWNGVSADDFTHPAYRAVFEVILATPFQAQGWTEQLQAVTVDDVARQLQVALLVEGIHHDPDEAYASAYTAKLQLLTTLRRLAELKSRLQRINPVEHSSAHKQAFTELIALETRRRTLEQISAGAD</sequence>
<dbReference type="GO" id="GO:0003677">
    <property type="term" value="F:DNA binding"/>
    <property type="evidence" value="ECO:0007669"/>
    <property type="project" value="UniProtKB-KW"/>
</dbReference>
<dbReference type="RefSeq" id="WP_286266816.1">
    <property type="nucleotide sequence ID" value="NZ_AP028056.1"/>
</dbReference>
<keyword evidence="10 12" id="KW-0238">DNA-binding</keyword>
<dbReference type="EC" id="2.7.7.101" evidence="12"/>
<comment type="catalytic activity">
    <reaction evidence="12">
        <text>ssDNA + n NTP = ssDNA/pppN(pN)n-1 hybrid + (n-1) diphosphate.</text>
        <dbReference type="EC" id="2.7.7.101"/>
    </reaction>
</comment>
<keyword evidence="9" id="KW-0460">Magnesium</keyword>
<keyword evidence="8 12" id="KW-0862">Zinc</keyword>
<dbReference type="Pfam" id="PF01807">
    <property type="entry name" value="Zn_ribbon_DnaG"/>
    <property type="match status" value="1"/>
</dbReference>
<accession>A0AAN0MEE9</accession>
<dbReference type="InterPro" id="IPR034151">
    <property type="entry name" value="TOPRIM_DnaG_bac"/>
</dbReference>
<dbReference type="InterPro" id="IPR037068">
    <property type="entry name" value="DNA_primase_core_N_sf"/>
</dbReference>
<keyword evidence="4 12" id="KW-0548">Nucleotidyltransferase</keyword>
<dbReference type="SUPFAM" id="SSF57783">
    <property type="entry name" value="Zinc beta-ribbon"/>
    <property type="match status" value="1"/>
</dbReference>
<dbReference type="Gene3D" id="1.20.50.20">
    <property type="entry name" value="DnaG, RNA polymerase domain, helical bundle"/>
    <property type="match status" value="1"/>
</dbReference>
<dbReference type="NCBIfam" id="TIGR01391">
    <property type="entry name" value="dnaG"/>
    <property type="match status" value="1"/>
</dbReference>
<dbReference type="GO" id="GO:0008270">
    <property type="term" value="F:zinc ion binding"/>
    <property type="evidence" value="ECO:0007669"/>
    <property type="project" value="UniProtKB-UniRule"/>
</dbReference>
<protein>
    <recommendedName>
        <fullName evidence="12 13">DNA primase</fullName>
        <ecNumber evidence="12">2.7.7.101</ecNumber>
    </recommendedName>
</protein>
<evidence type="ECO:0000256" key="14">
    <source>
        <dbReference type="PIRSR" id="PIRSR002811-1"/>
    </source>
</evidence>
<dbReference type="GO" id="GO:0003899">
    <property type="term" value="F:DNA-directed RNA polymerase activity"/>
    <property type="evidence" value="ECO:0007669"/>
    <property type="project" value="UniProtKB-UniRule"/>
</dbReference>
<evidence type="ECO:0000256" key="2">
    <source>
        <dbReference type="ARBA" id="ARBA00022515"/>
    </source>
</evidence>
<evidence type="ECO:0000256" key="5">
    <source>
        <dbReference type="ARBA" id="ARBA00022705"/>
    </source>
</evidence>
<keyword evidence="7 12" id="KW-0863">Zinc-finger</keyword>
<organism evidence="17 18">
    <name type="scientific">Brooklawnia propionicigenes</name>
    <dbReference type="NCBI Taxonomy" id="3041175"/>
    <lineage>
        <taxon>Bacteria</taxon>
        <taxon>Bacillati</taxon>
        <taxon>Actinomycetota</taxon>
        <taxon>Actinomycetes</taxon>
        <taxon>Propionibacteriales</taxon>
        <taxon>Propionibacteriaceae</taxon>
        <taxon>Brooklawnia</taxon>
    </lineage>
</organism>
<dbReference type="Pfam" id="PF10410">
    <property type="entry name" value="DnaB_bind"/>
    <property type="match status" value="1"/>
</dbReference>
<dbReference type="GO" id="GO:0000428">
    <property type="term" value="C:DNA-directed RNA polymerase complex"/>
    <property type="evidence" value="ECO:0007669"/>
    <property type="project" value="UniProtKB-KW"/>
</dbReference>
<feature type="region of interest" description="Disordered" evidence="15">
    <location>
        <begin position="437"/>
        <end position="471"/>
    </location>
</feature>
<comment type="subunit">
    <text evidence="12">Monomer. Interacts with DnaB.</text>
</comment>
<dbReference type="Pfam" id="PF13662">
    <property type="entry name" value="Toprim_4"/>
    <property type="match status" value="1"/>
</dbReference>
<dbReference type="InterPro" id="IPR013173">
    <property type="entry name" value="DNA_primase_DnaG_DnaB-bd_dom"/>
</dbReference>
<dbReference type="InterPro" id="IPR030846">
    <property type="entry name" value="DnaG_bac"/>
</dbReference>
<comment type="similarity">
    <text evidence="12 13">Belongs to the DnaG primase family.</text>
</comment>
<dbReference type="InterPro" id="IPR006171">
    <property type="entry name" value="TOPRIM_dom"/>
</dbReference>
<evidence type="ECO:0000256" key="10">
    <source>
        <dbReference type="ARBA" id="ARBA00023125"/>
    </source>
</evidence>
<dbReference type="GO" id="GO:0005737">
    <property type="term" value="C:cytoplasm"/>
    <property type="evidence" value="ECO:0007669"/>
    <property type="project" value="TreeGrafter"/>
</dbReference>
<evidence type="ECO:0000313" key="17">
    <source>
        <dbReference type="EMBL" id="BEH00973.1"/>
    </source>
</evidence>
<feature type="zinc finger region" description="CHC2-type" evidence="12 14">
    <location>
        <begin position="41"/>
        <end position="65"/>
    </location>
</feature>
<dbReference type="InterPro" id="IPR036977">
    <property type="entry name" value="DNA_primase_Znf_CHC2"/>
</dbReference>
<dbReference type="KEGG" id="broo:brsh051_02540"/>
<dbReference type="SMART" id="SM00400">
    <property type="entry name" value="ZnF_CHCC"/>
    <property type="match status" value="1"/>
</dbReference>
<dbReference type="PIRSF" id="PIRSF002811">
    <property type="entry name" value="DnaG"/>
    <property type="match status" value="1"/>
</dbReference>
<dbReference type="InterPro" id="IPR013264">
    <property type="entry name" value="DNAG_N"/>
</dbReference>
<dbReference type="Gene3D" id="3.90.980.10">
    <property type="entry name" value="DNA primase, catalytic core, N-terminal domain"/>
    <property type="match status" value="1"/>
</dbReference>
<evidence type="ECO:0000256" key="7">
    <source>
        <dbReference type="ARBA" id="ARBA00022771"/>
    </source>
</evidence>
<dbReference type="PANTHER" id="PTHR30313:SF2">
    <property type="entry name" value="DNA PRIMASE"/>
    <property type="match status" value="1"/>
</dbReference>
<dbReference type="InterPro" id="IPR006295">
    <property type="entry name" value="DNA_primase_DnaG"/>
</dbReference>
<evidence type="ECO:0000256" key="13">
    <source>
        <dbReference type="PIRNR" id="PIRNR002811"/>
    </source>
</evidence>